<dbReference type="FunCoup" id="B4J2F3">
    <property type="interactions" value="2"/>
</dbReference>
<dbReference type="HOGENOM" id="CLU_600314_0_0_1"/>
<proteinExistence type="predicted"/>
<dbReference type="Pfam" id="PF22576">
    <property type="entry name" value="Bfc"/>
    <property type="match status" value="1"/>
</dbReference>
<evidence type="ECO:0000313" key="3">
    <source>
        <dbReference type="EMBL" id="EDV96012.1"/>
    </source>
</evidence>
<feature type="region of interest" description="Disordered" evidence="1">
    <location>
        <begin position="369"/>
        <end position="404"/>
    </location>
</feature>
<protein>
    <submittedName>
        <fullName evidence="3">GH15443</fullName>
    </submittedName>
</protein>
<keyword evidence="4" id="KW-1185">Reference proteome</keyword>
<evidence type="ECO:0000256" key="1">
    <source>
        <dbReference type="SAM" id="MobiDB-lite"/>
    </source>
</evidence>
<dbReference type="KEGG" id="dgr:6556788"/>
<dbReference type="OMA" id="NIVLIMR"/>
<name>B4J2F3_DROGR</name>
<feature type="domain" description="Transcriptional cofactor Bfc" evidence="2">
    <location>
        <begin position="119"/>
        <end position="195"/>
    </location>
</feature>
<evidence type="ECO:0000259" key="2">
    <source>
        <dbReference type="Pfam" id="PF22576"/>
    </source>
</evidence>
<dbReference type="InParanoid" id="B4J2F3"/>
<dbReference type="eggNOG" id="ENOG502S7AQ">
    <property type="taxonomic scope" value="Eukaryota"/>
</dbReference>
<accession>B4J2F3</accession>
<gene>
    <name evidence="3" type="primary">Dgri\GH15443</name>
    <name evidence="3" type="ORF">Dgri_GH15443</name>
</gene>
<organism evidence="4">
    <name type="scientific">Drosophila grimshawi</name>
    <name type="common">Hawaiian fruit fly</name>
    <name type="synonym">Idiomyia grimshawi</name>
    <dbReference type="NCBI Taxonomy" id="7222"/>
    <lineage>
        <taxon>Eukaryota</taxon>
        <taxon>Metazoa</taxon>
        <taxon>Ecdysozoa</taxon>
        <taxon>Arthropoda</taxon>
        <taxon>Hexapoda</taxon>
        <taxon>Insecta</taxon>
        <taxon>Pterygota</taxon>
        <taxon>Neoptera</taxon>
        <taxon>Endopterygota</taxon>
        <taxon>Diptera</taxon>
        <taxon>Brachycera</taxon>
        <taxon>Muscomorpha</taxon>
        <taxon>Ephydroidea</taxon>
        <taxon>Drosophilidae</taxon>
        <taxon>Drosophila</taxon>
        <taxon>Hawaiian Drosophila</taxon>
    </lineage>
</organism>
<dbReference type="AlphaFoldDB" id="B4J2F3"/>
<dbReference type="EMBL" id="CH916366">
    <property type="protein sequence ID" value="EDV96012.1"/>
    <property type="molecule type" value="Genomic_DNA"/>
</dbReference>
<dbReference type="PhylomeDB" id="B4J2F3"/>
<sequence length="459" mass="51564">MALPRSLIYMFEFVIDDLLITKQNLCAPEEYPTCVEITFRSNVFLSICDREFGTCVNPKQCKCGKCVIFALDSPITDKDRLLIHVYKKKTNRCKFLIGLTELPMKPIFDRVKESFDAENINWDKNWVEQLQDLPKMKGPNKDALDNCSCYDTGYERREQLCPTSELTKRLLPLFNLCKQQTGNMVLIMRLLCNGPVIVSQFSLNHSICSRNPVCPPPCCEPCPPKPCPTPSCPSCGKIKVCCDPPPCCPEDPCDPCCNATGNTNATGGPMDTSKKCCKGRCPPCPPPQCVQPDPCYLPSPASMKQKCLRYFACNLDKMCPCEYCEDEFDRECPTVPSKRRCKSEIEQRLEPCGPCSGVPAHPRYIQVQKQKDMETVRKDKQTQDKEKKKSKGRQTGGCDDDWLPNGKDIFGGNSVPAHGAGSNDPCGHCCSDYTSCCDLARNRAIRQLRHLLVKYNIQV</sequence>
<evidence type="ECO:0000313" key="4">
    <source>
        <dbReference type="Proteomes" id="UP000001070"/>
    </source>
</evidence>
<dbReference type="InterPro" id="IPR054459">
    <property type="entry name" value="Bfc_dom"/>
</dbReference>
<reference evidence="3 4" key="1">
    <citation type="journal article" date="2007" name="Nature">
        <title>Evolution of genes and genomes on the Drosophila phylogeny.</title>
        <authorList>
            <consortium name="Drosophila 12 Genomes Consortium"/>
            <person name="Clark A.G."/>
            <person name="Eisen M.B."/>
            <person name="Smith D.R."/>
            <person name="Bergman C.M."/>
            <person name="Oliver B."/>
            <person name="Markow T.A."/>
            <person name="Kaufman T.C."/>
            <person name="Kellis M."/>
            <person name="Gelbart W."/>
            <person name="Iyer V.N."/>
            <person name="Pollard D.A."/>
            <person name="Sackton T.B."/>
            <person name="Larracuente A.M."/>
            <person name="Singh N.D."/>
            <person name="Abad J.P."/>
            <person name="Abt D.N."/>
            <person name="Adryan B."/>
            <person name="Aguade M."/>
            <person name="Akashi H."/>
            <person name="Anderson W.W."/>
            <person name="Aquadro C.F."/>
            <person name="Ardell D.H."/>
            <person name="Arguello R."/>
            <person name="Artieri C.G."/>
            <person name="Barbash D.A."/>
            <person name="Barker D."/>
            <person name="Barsanti P."/>
            <person name="Batterham P."/>
            <person name="Batzoglou S."/>
            <person name="Begun D."/>
            <person name="Bhutkar A."/>
            <person name="Blanco E."/>
            <person name="Bosak S.A."/>
            <person name="Bradley R.K."/>
            <person name="Brand A.D."/>
            <person name="Brent M.R."/>
            <person name="Brooks A.N."/>
            <person name="Brown R.H."/>
            <person name="Butlin R.K."/>
            <person name="Caggese C."/>
            <person name="Calvi B.R."/>
            <person name="Bernardo de Carvalho A."/>
            <person name="Caspi A."/>
            <person name="Castrezana S."/>
            <person name="Celniker S.E."/>
            <person name="Chang J.L."/>
            <person name="Chapple C."/>
            <person name="Chatterji S."/>
            <person name="Chinwalla A."/>
            <person name="Civetta A."/>
            <person name="Clifton S.W."/>
            <person name="Comeron J.M."/>
            <person name="Costello J.C."/>
            <person name="Coyne J.A."/>
            <person name="Daub J."/>
            <person name="David R.G."/>
            <person name="Delcher A.L."/>
            <person name="Delehaunty K."/>
            <person name="Do C.B."/>
            <person name="Ebling H."/>
            <person name="Edwards K."/>
            <person name="Eickbush T."/>
            <person name="Evans J.D."/>
            <person name="Filipski A."/>
            <person name="Findeiss S."/>
            <person name="Freyhult E."/>
            <person name="Fulton L."/>
            <person name="Fulton R."/>
            <person name="Garcia A.C."/>
            <person name="Gardiner A."/>
            <person name="Garfield D.A."/>
            <person name="Garvin B.E."/>
            <person name="Gibson G."/>
            <person name="Gilbert D."/>
            <person name="Gnerre S."/>
            <person name="Godfrey J."/>
            <person name="Good R."/>
            <person name="Gotea V."/>
            <person name="Gravely B."/>
            <person name="Greenberg A.J."/>
            <person name="Griffiths-Jones S."/>
            <person name="Gross S."/>
            <person name="Guigo R."/>
            <person name="Gustafson E.A."/>
            <person name="Haerty W."/>
            <person name="Hahn M.W."/>
            <person name="Halligan D.L."/>
            <person name="Halpern A.L."/>
            <person name="Halter G.M."/>
            <person name="Han M.V."/>
            <person name="Heger A."/>
            <person name="Hillier L."/>
            <person name="Hinrichs A.S."/>
            <person name="Holmes I."/>
            <person name="Hoskins R.A."/>
            <person name="Hubisz M.J."/>
            <person name="Hultmark D."/>
            <person name="Huntley M.A."/>
            <person name="Jaffe D.B."/>
            <person name="Jagadeeshan S."/>
            <person name="Jeck W.R."/>
            <person name="Johnson J."/>
            <person name="Jones C.D."/>
            <person name="Jordan W.C."/>
            <person name="Karpen G.H."/>
            <person name="Kataoka E."/>
            <person name="Keightley P.D."/>
            <person name="Kheradpour P."/>
            <person name="Kirkness E.F."/>
            <person name="Koerich L.B."/>
            <person name="Kristiansen K."/>
            <person name="Kudrna D."/>
            <person name="Kulathinal R.J."/>
            <person name="Kumar S."/>
            <person name="Kwok R."/>
            <person name="Lander E."/>
            <person name="Langley C.H."/>
            <person name="Lapoint R."/>
            <person name="Lazzaro B.P."/>
            <person name="Lee S.J."/>
            <person name="Levesque L."/>
            <person name="Li R."/>
            <person name="Lin C.F."/>
            <person name="Lin M.F."/>
            <person name="Lindblad-Toh K."/>
            <person name="Llopart A."/>
            <person name="Long M."/>
            <person name="Low L."/>
            <person name="Lozovsky E."/>
            <person name="Lu J."/>
            <person name="Luo M."/>
            <person name="Machado C.A."/>
            <person name="Makalowski W."/>
            <person name="Marzo M."/>
            <person name="Matsuda M."/>
            <person name="Matzkin L."/>
            <person name="McAllister B."/>
            <person name="McBride C.S."/>
            <person name="McKernan B."/>
            <person name="McKernan K."/>
            <person name="Mendez-Lago M."/>
            <person name="Minx P."/>
            <person name="Mollenhauer M.U."/>
            <person name="Montooth K."/>
            <person name="Mount S.M."/>
            <person name="Mu X."/>
            <person name="Myers E."/>
            <person name="Negre B."/>
            <person name="Newfeld S."/>
            <person name="Nielsen R."/>
            <person name="Noor M.A."/>
            <person name="O'Grady P."/>
            <person name="Pachter L."/>
            <person name="Papaceit M."/>
            <person name="Parisi M.J."/>
            <person name="Parisi M."/>
            <person name="Parts L."/>
            <person name="Pedersen J.S."/>
            <person name="Pesole G."/>
            <person name="Phillippy A.M."/>
            <person name="Ponting C.P."/>
            <person name="Pop M."/>
            <person name="Porcelli D."/>
            <person name="Powell J.R."/>
            <person name="Prohaska S."/>
            <person name="Pruitt K."/>
            <person name="Puig M."/>
            <person name="Quesneville H."/>
            <person name="Ram K.R."/>
            <person name="Rand D."/>
            <person name="Rasmussen M.D."/>
            <person name="Reed L.K."/>
            <person name="Reenan R."/>
            <person name="Reily A."/>
            <person name="Remington K.A."/>
            <person name="Rieger T.T."/>
            <person name="Ritchie M.G."/>
            <person name="Robin C."/>
            <person name="Rogers Y.H."/>
            <person name="Rohde C."/>
            <person name="Rozas J."/>
            <person name="Rubenfield M.J."/>
            <person name="Ruiz A."/>
            <person name="Russo S."/>
            <person name="Salzberg S.L."/>
            <person name="Sanchez-Gracia A."/>
            <person name="Saranga D.J."/>
            <person name="Sato H."/>
            <person name="Schaeffer S.W."/>
            <person name="Schatz M.C."/>
            <person name="Schlenke T."/>
            <person name="Schwartz R."/>
            <person name="Segarra C."/>
            <person name="Singh R.S."/>
            <person name="Sirot L."/>
            <person name="Sirota M."/>
            <person name="Sisneros N.B."/>
            <person name="Smith C.D."/>
            <person name="Smith T.F."/>
            <person name="Spieth J."/>
            <person name="Stage D.E."/>
            <person name="Stark A."/>
            <person name="Stephan W."/>
            <person name="Strausberg R.L."/>
            <person name="Strempel S."/>
            <person name="Sturgill D."/>
            <person name="Sutton G."/>
            <person name="Sutton G.G."/>
            <person name="Tao W."/>
            <person name="Teichmann S."/>
            <person name="Tobari Y.N."/>
            <person name="Tomimura Y."/>
            <person name="Tsolas J.M."/>
            <person name="Valente V.L."/>
            <person name="Venter E."/>
            <person name="Venter J.C."/>
            <person name="Vicario S."/>
            <person name="Vieira F.G."/>
            <person name="Vilella A.J."/>
            <person name="Villasante A."/>
            <person name="Walenz B."/>
            <person name="Wang J."/>
            <person name="Wasserman M."/>
            <person name="Watts T."/>
            <person name="Wilson D."/>
            <person name="Wilson R.K."/>
            <person name="Wing R.A."/>
            <person name="Wolfner M.F."/>
            <person name="Wong A."/>
            <person name="Wong G.K."/>
            <person name="Wu C.I."/>
            <person name="Wu G."/>
            <person name="Yamamoto D."/>
            <person name="Yang H.P."/>
            <person name="Yang S.P."/>
            <person name="Yorke J.A."/>
            <person name="Yoshida K."/>
            <person name="Zdobnov E."/>
            <person name="Zhang P."/>
            <person name="Zhang Y."/>
            <person name="Zimin A.V."/>
            <person name="Baldwin J."/>
            <person name="Abdouelleil A."/>
            <person name="Abdulkadir J."/>
            <person name="Abebe A."/>
            <person name="Abera B."/>
            <person name="Abreu J."/>
            <person name="Acer S.C."/>
            <person name="Aftuck L."/>
            <person name="Alexander A."/>
            <person name="An P."/>
            <person name="Anderson E."/>
            <person name="Anderson S."/>
            <person name="Arachi H."/>
            <person name="Azer M."/>
            <person name="Bachantsang P."/>
            <person name="Barry A."/>
            <person name="Bayul T."/>
            <person name="Berlin A."/>
            <person name="Bessette D."/>
            <person name="Bloom T."/>
            <person name="Blye J."/>
            <person name="Boguslavskiy L."/>
            <person name="Bonnet C."/>
            <person name="Boukhgalter B."/>
            <person name="Bourzgui I."/>
            <person name="Brown A."/>
            <person name="Cahill P."/>
            <person name="Channer S."/>
            <person name="Cheshatsang Y."/>
            <person name="Chuda L."/>
            <person name="Citroen M."/>
            <person name="Collymore A."/>
            <person name="Cooke P."/>
            <person name="Costello M."/>
            <person name="D'Aco K."/>
            <person name="Daza R."/>
            <person name="De Haan G."/>
            <person name="DeGray S."/>
            <person name="DeMaso C."/>
            <person name="Dhargay N."/>
            <person name="Dooley K."/>
            <person name="Dooley E."/>
            <person name="Doricent M."/>
            <person name="Dorje P."/>
            <person name="Dorjee K."/>
            <person name="Dupes A."/>
            <person name="Elong R."/>
            <person name="Falk J."/>
            <person name="Farina A."/>
            <person name="Faro S."/>
            <person name="Ferguson D."/>
            <person name="Fisher S."/>
            <person name="Foley C.D."/>
            <person name="Franke A."/>
            <person name="Friedrich D."/>
            <person name="Gadbois L."/>
            <person name="Gearin G."/>
            <person name="Gearin C.R."/>
            <person name="Giannoukos G."/>
            <person name="Goode T."/>
            <person name="Graham J."/>
            <person name="Grandbois E."/>
            <person name="Grewal S."/>
            <person name="Gyaltsen K."/>
            <person name="Hafez N."/>
            <person name="Hagos B."/>
            <person name="Hall J."/>
            <person name="Henson C."/>
            <person name="Hollinger A."/>
            <person name="Honan T."/>
            <person name="Huard M.D."/>
            <person name="Hughes L."/>
            <person name="Hurhula B."/>
            <person name="Husby M.E."/>
            <person name="Kamat A."/>
            <person name="Kanga B."/>
            <person name="Kashin S."/>
            <person name="Khazanovich D."/>
            <person name="Kisner P."/>
            <person name="Lance K."/>
            <person name="Lara M."/>
            <person name="Lee W."/>
            <person name="Lennon N."/>
            <person name="Letendre F."/>
            <person name="LeVine R."/>
            <person name="Lipovsky A."/>
            <person name="Liu X."/>
            <person name="Liu J."/>
            <person name="Liu S."/>
            <person name="Lokyitsang T."/>
            <person name="Lokyitsang Y."/>
            <person name="Lubonja R."/>
            <person name="Lui A."/>
            <person name="MacDonald P."/>
            <person name="Magnisalis V."/>
            <person name="Maru K."/>
            <person name="Matthews C."/>
            <person name="McCusker W."/>
            <person name="McDonough S."/>
            <person name="Mehta T."/>
            <person name="Meldrim J."/>
            <person name="Meneus L."/>
            <person name="Mihai O."/>
            <person name="Mihalev A."/>
            <person name="Mihova T."/>
            <person name="Mittelman R."/>
            <person name="Mlenga V."/>
            <person name="Montmayeur A."/>
            <person name="Mulrain L."/>
            <person name="Navidi A."/>
            <person name="Naylor J."/>
            <person name="Negash T."/>
            <person name="Nguyen T."/>
            <person name="Nguyen N."/>
            <person name="Nicol R."/>
            <person name="Norbu C."/>
            <person name="Norbu N."/>
            <person name="Novod N."/>
            <person name="O'Neill B."/>
            <person name="Osman S."/>
            <person name="Markiewicz E."/>
            <person name="Oyono O.L."/>
            <person name="Patti C."/>
            <person name="Phunkhang P."/>
            <person name="Pierre F."/>
            <person name="Priest M."/>
            <person name="Raghuraman S."/>
            <person name="Rege F."/>
            <person name="Reyes R."/>
            <person name="Rise C."/>
            <person name="Rogov P."/>
            <person name="Ross K."/>
            <person name="Ryan E."/>
            <person name="Settipalli S."/>
            <person name="Shea T."/>
            <person name="Sherpa N."/>
            <person name="Shi L."/>
            <person name="Shih D."/>
            <person name="Sparrow T."/>
            <person name="Spaulding J."/>
            <person name="Stalker J."/>
            <person name="Stange-Thomann N."/>
            <person name="Stavropoulos S."/>
            <person name="Stone C."/>
            <person name="Strader C."/>
            <person name="Tesfaye S."/>
            <person name="Thomson T."/>
            <person name="Thoulutsang Y."/>
            <person name="Thoulutsang D."/>
            <person name="Topham K."/>
            <person name="Topping I."/>
            <person name="Tsamla T."/>
            <person name="Vassiliev H."/>
            <person name="Vo A."/>
            <person name="Wangchuk T."/>
            <person name="Wangdi T."/>
            <person name="Weiand M."/>
            <person name="Wilkinson J."/>
            <person name="Wilson A."/>
            <person name="Yadav S."/>
            <person name="Young G."/>
            <person name="Yu Q."/>
            <person name="Zembek L."/>
            <person name="Zhong D."/>
            <person name="Zimmer A."/>
            <person name="Zwirko Z."/>
            <person name="Jaffe D.B."/>
            <person name="Alvarez P."/>
            <person name="Brockman W."/>
            <person name="Butler J."/>
            <person name="Chin C."/>
            <person name="Gnerre S."/>
            <person name="Grabherr M."/>
            <person name="Kleber M."/>
            <person name="Mauceli E."/>
            <person name="MacCallum I."/>
        </authorList>
    </citation>
    <scope>NUCLEOTIDE SEQUENCE [LARGE SCALE GENOMIC DNA]</scope>
    <source>
        <strain evidence="4">Tucson 15287-2541.00</strain>
    </source>
</reference>
<dbReference type="OrthoDB" id="6624851at2759"/>
<feature type="compositionally biased region" description="Basic and acidic residues" evidence="1">
    <location>
        <begin position="369"/>
        <end position="387"/>
    </location>
</feature>
<dbReference type="Proteomes" id="UP000001070">
    <property type="component" value="Unassembled WGS sequence"/>
</dbReference>